<dbReference type="SUPFAM" id="SSF52172">
    <property type="entry name" value="CheY-like"/>
    <property type="match status" value="1"/>
</dbReference>
<dbReference type="Gene3D" id="3.40.50.2300">
    <property type="match status" value="1"/>
</dbReference>
<accession>A0A9W6G390</accession>
<sequence length="120" mass="13315">MKYILIVDDDRDCLGMFRNFLVQEGFSVQCATSGEEALSILKDSSIHLMITDLNMPKMNGIELAKKALILLPFMPIFLHSGSISPELPLLAEVVGISRVLAKPVNPCAMLEAIRNELREN</sequence>
<reference evidence="5" key="1">
    <citation type="submission" date="2022-12" db="EMBL/GenBank/DDBJ databases">
        <title>Reference genome sequencing for broad-spectrum identification of bacterial and archaeal isolates by mass spectrometry.</title>
        <authorList>
            <person name="Sekiguchi Y."/>
            <person name="Tourlousse D.M."/>
        </authorList>
    </citation>
    <scope>NUCLEOTIDE SEQUENCE</scope>
    <source>
        <strain evidence="5">H2</strain>
    </source>
</reference>
<dbReference type="PROSITE" id="PS50110">
    <property type="entry name" value="RESPONSE_REGULATORY"/>
    <property type="match status" value="1"/>
</dbReference>
<evidence type="ECO:0000256" key="3">
    <source>
        <dbReference type="PROSITE-ProRule" id="PRU00169"/>
    </source>
</evidence>
<proteinExistence type="predicted"/>
<evidence type="ECO:0000256" key="2">
    <source>
        <dbReference type="ARBA" id="ARBA00023012"/>
    </source>
</evidence>
<dbReference type="AlphaFoldDB" id="A0A9W6G390"/>
<dbReference type="InterPro" id="IPR050595">
    <property type="entry name" value="Bact_response_regulator"/>
</dbReference>
<dbReference type="InterPro" id="IPR001789">
    <property type="entry name" value="Sig_transdc_resp-reg_receiver"/>
</dbReference>
<keyword evidence="2" id="KW-0902">Two-component regulatory system</keyword>
<dbReference type="PANTHER" id="PTHR44591:SF14">
    <property type="entry name" value="PROTEIN PILG"/>
    <property type="match status" value="1"/>
</dbReference>
<evidence type="ECO:0000313" key="6">
    <source>
        <dbReference type="Proteomes" id="UP001144352"/>
    </source>
</evidence>
<dbReference type="Proteomes" id="UP001144352">
    <property type="component" value="Unassembled WGS sequence"/>
</dbReference>
<dbReference type="SMART" id="SM00448">
    <property type="entry name" value="REC"/>
    <property type="match status" value="1"/>
</dbReference>
<dbReference type="Pfam" id="PF00072">
    <property type="entry name" value="Response_reg"/>
    <property type="match status" value="1"/>
</dbReference>
<dbReference type="PANTHER" id="PTHR44591">
    <property type="entry name" value="STRESS RESPONSE REGULATOR PROTEIN 1"/>
    <property type="match status" value="1"/>
</dbReference>
<dbReference type="EMBL" id="BSDS01000002">
    <property type="protein sequence ID" value="GLI39543.1"/>
    <property type="molecule type" value="Genomic_DNA"/>
</dbReference>
<keyword evidence="1 3" id="KW-0597">Phosphoprotein</keyword>
<feature type="domain" description="Response regulatory" evidence="4">
    <location>
        <begin position="3"/>
        <end position="117"/>
    </location>
</feature>
<dbReference type="CDD" id="cd00156">
    <property type="entry name" value="REC"/>
    <property type="match status" value="1"/>
</dbReference>
<evidence type="ECO:0000256" key="1">
    <source>
        <dbReference type="ARBA" id="ARBA00022553"/>
    </source>
</evidence>
<name>A0A9W6G390_9BACT</name>
<protein>
    <recommendedName>
        <fullName evidence="4">Response regulatory domain-containing protein</fullName>
    </recommendedName>
</protein>
<gene>
    <name evidence="5" type="ORF">GHYDROH2_30440</name>
</gene>
<evidence type="ECO:0000313" key="5">
    <source>
        <dbReference type="EMBL" id="GLI39543.1"/>
    </source>
</evidence>
<keyword evidence="6" id="KW-1185">Reference proteome</keyword>
<feature type="modified residue" description="4-aspartylphosphate" evidence="3">
    <location>
        <position position="52"/>
    </location>
</feature>
<comment type="caution">
    <text evidence="5">The sequence shown here is derived from an EMBL/GenBank/DDBJ whole genome shotgun (WGS) entry which is preliminary data.</text>
</comment>
<evidence type="ECO:0000259" key="4">
    <source>
        <dbReference type="PROSITE" id="PS50110"/>
    </source>
</evidence>
<dbReference type="GO" id="GO:0000160">
    <property type="term" value="P:phosphorelay signal transduction system"/>
    <property type="evidence" value="ECO:0007669"/>
    <property type="project" value="UniProtKB-KW"/>
</dbReference>
<dbReference type="InterPro" id="IPR011006">
    <property type="entry name" value="CheY-like_superfamily"/>
</dbReference>
<organism evidence="5 6">
    <name type="scientific">Geobacter hydrogenophilus</name>
    <dbReference type="NCBI Taxonomy" id="40983"/>
    <lineage>
        <taxon>Bacteria</taxon>
        <taxon>Pseudomonadati</taxon>
        <taxon>Thermodesulfobacteriota</taxon>
        <taxon>Desulfuromonadia</taxon>
        <taxon>Geobacterales</taxon>
        <taxon>Geobacteraceae</taxon>
        <taxon>Geobacter</taxon>
    </lineage>
</organism>
<dbReference type="RefSeq" id="WP_214187481.1">
    <property type="nucleotide sequence ID" value="NZ_BSDS01000002.1"/>
</dbReference>